<keyword evidence="6 12" id="KW-0698">rRNA processing</keyword>
<evidence type="ECO:0000256" key="6">
    <source>
        <dbReference type="ARBA" id="ARBA00022552"/>
    </source>
</evidence>
<gene>
    <name evidence="15" type="ORF">IAD24_01185</name>
</gene>
<dbReference type="InterPro" id="IPR015947">
    <property type="entry name" value="PUA-like_sf"/>
</dbReference>
<dbReference type="PANTHER" id="PTHR30027:SF3">
    <property type="entry name" value="16S RRNA (URACIL(1498)-N(3))-METHYLTRANSFERASE"/>
    <property type="match status" value="1"/>
</dbReference>
<keyword evidence="8 12" id="KW-0808">Transferase</keyword>
<dbReference type="Pfam" id="PF20260">
    <property type="entry name" value="PUA_4"/>
    <property type="match status" value="1"/>
</dbReference>
<evidence type="ECO:0000256" key="10">
    <source>
        <dbReference type="ARBA" id="ARBA00025699"/>
    </source>
</evidence>
<comment type="subcellular location">
    <subcellularLocation>
        <location evidence="1 12">Cytoplasm</location>
    </subcellularLocation>
</comment>
<dbReference type="GO" id="GO:0005737">
    <property type="term" value="C:cytoplasm"/>
    <property type="evidence" value="ECO:0007669"/>
    <property type="project" value="UniProtKB-SubCell"/>
</dbReference>
<evidence type="ECO:0000256" key="12">
    <source>
        <dbReference type="PIRNR" id="PIRNR015601"/>
    </source>
</evidence>
<evidence type="ECO:0000256" key="7">
    <source>
        <dbReference type="ARBA" id="ARBA00022603"/>
    </source>
</evidence>
<comment type="function">
    <text evidence="10 12">Specifically methylates the N3 position of the uracil ring of uridine 1498 (m3U1498) in 16S rRNA. Acts on the fully assembled 30S ribosomal subunit.</text>
</comment>
<dbReference type="EC" id="2.1.1.193" evidence="3 12"/>
<dbReference type="InterPro" id="IPR029028">
    <property type="entry name" value="Alpha/beta_knot_MTases"/>
</dbReference>
<feature type="domain" description="Ribosomal RNA small subunit methyltransferase E methyltransferase" evidence="13">
    <location>
        <begin position="72"/>
        <end position="233"/>
    </location>
</feature>
<name>A0A9D1N211_9FIRM</name>
<organism evidence="15 16">
    <name type="scientific">Candidatus Aphodomorpha intestinavium</name>
    <dbReference type="NCBI Taxonomy" id="2840672"/>
    <lineage>
        <taxon>Bacteria</taxon>
        <taxon>Bacillati</taxon>
        <taxon>Bacillota</taxon>
        <taxon>Clostridia</taxon>
        <taxon>Eubacteriales</taxon>
        <taxon>Candidatus Aphodomorpha</taxon>
    </lineage>
</organism>
<accession>A0A9D1N211</accession>
<keyword evidence="9 12" id="KW-0949">S-adenosyl-L-methionine</keyword>
<reference evidence="15" key="1">
    <citation type="submission" date="2020-10" db="EMBL/GenBank/DDBJ databases">
        <authorList>
            <person name="Gilroy R."/>
        </authorList>
    </citation>
    <scope>NUCLEOTIDE SEQUENCE</scope>
    <source>
        <strain evidence="15">ChiGjej2B2-16831</strain>
    </source>
</reference>
<keyword evidence="5 12" id="KW-0963">Cytoplasm</keyword>
<evidence type="ECO:0000256" key="1">
    <source>
        <dbReference type="ARBA" id="ARBA00004496"/>
    </source>
</evidence>
<dbReference type="InterPro" id="IPR029026">
    <property type="entry name" value="tRNA_m1G_MTases_N"/>
</dbReference>
<comment type="caution">
    <text evidence="15">The sequence shown here is derived from an EMBL/GenBank/DDBJ whole genome shotgun (WGS) entry which is preliminary data.</text>
</comment>
<dbReference type="CDD" id="cd18084">
    <property type="entry name" value="RsmE-like"/>
    <property type="match status" value="1"/>
</dbReference>
<dbReference type="Gene3D" id="3.40.1280.10">
    <property type="match status" value="1"/>
</dbReference>
<evidence type="ECO:0000256" key="9">
    <source>
        <dbReference type="ARBA" id="ARBA00022691"/>
    </source>
</evidence>
<protein>
    <recommendedName>
        <fullName evidence="4 12">Ribosomal RNA small subunit methyltransferase E</fullName>
        <ecNumber evidence="3 12">2.1.1.193</ecNumber>
    </recommendedName>
</protein>
<dbReference type="SUPFAM" id="SSF88697">
    <property type="entry name" value="PUA domain-like"/>
    <property type="match status" value="1"/>
</dbReference>
<dbReference type="NCBIfam" id="TIGR00046">
    <property type="entry name" value="RsmE family RNA methyltransferase"/>
    <property type="match status" value="1"/>
</dbReference>
<evidence type="ECO:0000259" key="13">
    <source>
        <dbReference type="Pfam" id="PF04452"/>
    </source>
</evidence>
<reference evidence="15" key="2">
    <citation type="journal article" date="2021" name="PeerJ">
        <title>Extensive microbial diversity within the chicken gut microbiome revealed by metagenomics and culture.</title>
        <authorList>
            <person name="Gilroy R."/>
            <person name="Ravi A."/>
            <person name="Getino M."/>
            <person name="Pursley I."/>
            <person name="Horton D.L."/>
            <person name="Alikhan N.F."/>
            <person name="Baker D."/>
            <person name="Gharbi K."/>
            <person name="Hall N."/>
            <person name="Watson M."/>
            <person name="Adriaenssens E.M."/>
            <person name="Foster-Nyarko E."/>
            <person name="Jarju S."/>
            <person name="Secka A."/>
            <person name="Antonio M."/>
            <person name="Oren A."/>
            <person name="Chaudhuri R.R."/>
            <person name="La Ragione R."/>
            <person name="Hildebrand F."/>
            <person name="Pallen M.J."/>
        </authorList>
    </citation>
    <scope>NUCLEOTIDE SEQUENCE</scope>
    <source>
        <strain evidence="15">ChiGjej2B2-16831</strain>
    </source>
</reference>
<evidence type="ECO:0000256" key="5">
    <source>
        <dbReference type="ARBA" id="ARBA00022490"/>
    </source>
</evidence>
<evidence type="ECO:0000256" key="4">
    <source>
        <dbReference type="ARBA" id="ARBA00013673"/>
    </source>
</evidence>
<feature type="domain" description="Ribosomal RNA small subunit methyltransferase E PUA-like" evidence="14">
    <location>
        <begin position="16"/>
        <end position="61"/>
    </location>
</feature>
<evidence type="ECO:0000256" key="3">
    <source>
        <dbReference type="ARBA" id="ARBA00012328"/>
    </source>
</evidence>
<dbReference type="GO" id="GO:0070042">
    <property type="term" value="F:rRNA (uridine-N3-)-methyltransferase activity"/>
    <property type="evidence" value="ECO:0007669"/>
    <property type="project" value="TreeGrafter"/>
</dbReference>
<dbReference type="InterPro" id="IPR006700">
    <property type="entry name" value="RsmE"/>
</dbReference>
<evidence type="ECO:0000259" key="14">
    <source>
        <dbReference type="Pfam" id="PF20260"/>
    </source>
</evidence>
<dbReference type="Pfam" id="PF04452">
    <property type="entry name" value="Methyltrans_RNA"/>
    <property type="match status" value="1"/>
</dbReference>
<proteinExistence type="inferred from homology"/>
<evidence type="ECO:0000313" key="15">
    <source>
        <dbReference type="EMBL" id="HIU93748.1"/>
    </source>
</evidence>
<evidence type="ECO:0000256" key="8">
    <source>
        <dbReference type="ARBA" id="ARBA00022679"/>
    </source>
</evidence>
<dbReference type="AlphaFoldDB" id="A0A9D1N211"/>
<keyword evidence="7 12" id="KW-0489">Methyltransferase</keyword>
<evidence type="ECO:0000256" key="2">
    <source>
        <dbReference type="ARBA" id="ARBA00005528"/>
    </source>
</evidence>
<dbReference type="PIRSF" id="PIRSF015601">
    <property type="entry name" value="MTase_slr0722"/>
    <property type="match status" value="1"/>
</dbReference>
<comment type="catalytic activity">
    <reaction evidence="11 12">
        <text>uridine(1498) in 16S rRNA + S-adenosyl-L-methionine = N(3)-methyluridine(1498) in 16S rRNA + S-adenosyl-L-homocysteine + H(+)</text>
        <dbReference type="Rhea" id="RHEA:42920"/>
        <dbReference type="Rhea" id="RHEA-COMP:10283"/>
        <dbReference type="Rhea" id="RHEA-COMP:10284"/>
        <dbReference type="ChEBI" id="CHEBI:15378"/>
        <dbReference type="ChEBI" id="CHEBI:57856"/>
        <dbReference type="ChEBI" id="CHEBI:59789"/>
        <dbReference type="ChEBI" id="CHEBI:65315"/>
        <dbReference type="ChEBI" id="CHEBI:74502"/>
        <dbReference type="EC" id="2.1.1.193"/>
    </reaction>
</comment>
<dbReference type="GO" id="GO:0070475">
    <property type="term" value="P:rRNA base methylation"/>
    <property type="evidence" value="ECO:0007669"/>
    <property type="project" value="TreeGrafter"/>
</dbReference>
<dbReference type="Proteomes" id="UP000824128">
    <property type="component" value="Unassembled WGS sequence"/>
</dbReference>
<evidence type="ECO:0000313" key="16">
    <source>
        <dbReference type="Proteomes" id="UP000824128"/>
    </source>
</evidence>
<dbReference type="SUPFAM" id="SSF75217">
    <property type="entry name" value="alpha/beta knot"/>
    <property type="match status" value="1"/>
</dbReference>
<comment type="similarity">
    <text evidence="2 12">Belongs to the RNA methyltransferase RsmE family.</text>
</comment>
<dbReference type="InterPro" id="IPR046886">
    <property type="entry name" value="RsmE_MTase_dom"/>
</dbReference>
<evidence type="ECO:0000256" key="11">
    <source>
        <dbReference type="ARBA" id="ARBA00047944"/>
    </source>
</evidence>
<dbReference type="EMBL" id="DVNZ01000039">
    <property type="protein sequence ID" value="HIU93748.1"/>
    <property type="molecule type" value="Genomic_DNA"/>
</dbReference>
<dbReference type="InterPro" id="IPR046887">
    <property type="entry name" value="RsmE_PUA-like"/>
</dbReference>
<dbReference type="PANTHER" id="PTHR30027">
    <property type="entry name" value="RIBOSOMAL RNA SMALL SUBUNIT METHYLTRANSFERASE E"/>
    <property type="match status" value="1"/>
</dbReference>
<sequence>MNRFFTTDIAGGRASIRGEDVKHIARVLRLGAGGRVVLCDGAGTEYDGVIESLAPDEVRLSVSGARPCPAEPRCRVTLFQALPKAGKLETIVQKCVELGVDTVVPVLASRCVAVPARDFSARLQRLRRVAEEAAKQSRRGVIPQVEAVRPLASLALDGFDAALLAYECERETTLKAALRAHGPGTLRRVALIVGPEGGFEPEEAALLAARGARAVTLGPRILRTETAGMAMLAQTLYELEQAEG</sequence>